<dbReference type="OrthoDB" id="4204242at2"/>
<accession>A0A223S0U1</accession>
<keyword evidence="2" id="KW-1185">Reference proteome</keyword>
<evidence type="ECO:0000313" key="2">
    <source>
        <dbReference type="Proteomes" id="UP000215005"/>
    </source>
</evidence>
<proteinExistence type="predicted"/>
<gene>
    <name evidence="1" type="ORF">CDO52_01855</name>
</gene>
<evidence type="ECO:0000313" key="1">
    <source>
        <dbReference type="EMBL" id="ASU81707.1"/>
    </source>
</evidence>
<sequence>MTPNASNDLSKILLAGLPEVQLHQEGFASLVGEDVTDSGTMEWRAWATLHLDTDEDEENGLGQSHLNDGVSLSDMKSPGETITVLRADGLVIDLWRVRNIFDALDARSQDMANFIPMFDTRTRRPAQLAPKLDDMIEPLGNKVLIIDRVTLAPAWRGLGGVGRLLISRLIPWICGDARLVAVCPYPVELTEDEESDDAVLAADLKRVRGIWRSLGFRPYTEDIWVMDPAMSDHGRAVKNIARRLGLDPDAGWDT</sequence>
<reference evidence="1 2" key="1">
    <citation type="submission" date="2017-08" db="EMBL/GenBank/DDBJ databases">
        <title>The complete genome sequence of Nocardiopsis gilva YIM 90087.</title>
        <authorList>
            <person name="Yin M."/>
            <person name="Tang S."/>
        </authorList>
    </citation>
    <scope>NUCLEOTIDE SEQUENCE [LARGE SCALE GENOMIC DNA]</scope>
    <source>
        <strain evidence="1 2">YIM 90087</strain>
    </source>
</reference>
<protein>
    <submittedName>
        <fullName evidence="1">Uncharacterized protein</fullName>
    </submittedName>
</protein>
<name>A0A223S0U1_9ACTN</name>
<dbReference type="EMBL" id="CP022753">
    <property type="protein sequence ID" value="ASU81707.1"/>
    <property type="molecule type" value="Genomic_DNA"/>
</dbReference>
<dbReference type="Proteomes" id="UP000215005">
    <property type="component" value="Chromosome"/>
</dbReference>
<organism evidence="1 2">
    <name type="scientific">Nocardiopsis gilva YIM 90087</name>
    <dbReference type="NCBI Taxonomy" id="1235441"/>
    <lineage>
        <taxon>Bacteria</taxon>
        <taxon>Bacillati</taxon>
        <taxon>Actinomycetota</taxon>
        <taxon>Actinomycetes</taxon>
        <taxon>Streptosporangiales</taxon>
        <taxon>Nocardiopsidaceae</taxon>
        <taxon>Nocardiopsis</taxon>
    </lineage>
</organism>
<dbReference type="AlphaFoldDB" id="A0A223S0U1"/>
<dbReference type="RefSeq" id="WP_017620557.1">
    <property type="nucleotide sequence ID" value="NZ_ANBG01000333.1"/>
</dbReference>
<dbReference type="KEGG" id="ngv:CDO52_01855"/>